<feature type="transmembrane region" description="Helical" evidence="7">
    <location>
        <begin position="6"/>
        <end position="23"/>
    </location>
</feature>
<keyword evidence="5 7" id="KW-1133">Transmembrane helix</keyword>
<name>A0A1J0A9B2_9CYAN</name>
<evidence type="ECO:0000256" key="7">
    <source>
        <dbReference type="SAM" id="Phobius"/>
    </source>
</evidence>
<sequence length="114" mass="12480">MGVILEAWVFATILCGFLGILWKQNLIMKVLAMDVMSTGVIAYYVVSAARGGVFTPIFLPQRQVAYADPVPQAVILTAIVIGLSIQALMLVGVMKLSRYHPTLDVRDIEMKNSP</sequence>
<dbReference type="InterPro" id="IPR039428">
    <property type="entry name" value="NUOK/Mnh_C1-like"/>
</dbReference>
<dbReference type="PANTHER" id="PTHR34583">
    <property type="entry name" value="ANTIPORTER SUBUNIT MNHC2-RELATED"/>
    <property type="match status" value="1"/>
</dbReference>
<dbReference type="RefSeq" id="WP_172819620.1">
    <property type="nucleotide sequence ID" value="NZ_CP017675.1"/>
</dbReference>
<keyword evidence="3" id="KW-1003">Cell membrane</keyword>
<accession>A0A1J0A9B2</accession>
<feature type="transmembrane region" description="Helical" evidence="7">
    <location>
        <begin position="35"/>
        <end position="53"/>
    </location>
</feature>
<comment type="subcellular location">
    <subcellularLocation>
        <location evidence="1">Cell membrane</location>
        <topology evidence="1">Multi-pass membrane protein</topology>
    </subcellularLocation>
</comment>
<evidence type="ECO:0000256" key="1">
    <source>
        <dbReference type="ARBA" id="ARBA00004651"/>
    </source>
</evidence>
<keyword evidence="4 7" id="KW-0812">Transmembrane</keyword>
<organism evidence="8 9">
    <name type="scientific">Gloeomargarita lithophora Alchichica-D10</name>
    <dbReference type="NCBI Taxonomy" id="1188229"/>
    <lineage>
        <taxon>Bacteria</taxon>
        <taxon>Bacillati</taxon>
        <taxon>Cyanobacteriota</taxon>
        <taxon>Cyanophyceae</taxon>
        <taxon>Gloeomargaritales</taxon>
        <taxon>Gloeomargaritaceae</taxon>
        <taxon>Gloeomargarita</taxon>
    </lineage>
</organism>
<dbReference type="Pfam" id="PF00420">
    <property type="entry name" value="Oxidored_q2"/>
    <property type="match status" value="1"/>
</dbReference>
<evidence type="ECO:0000313" key="8">
    <source>
        <dbReference type="EMBL" id="APB32510.1"/>
    </source>
</evidence>
<protein>
    <submittedName>
        <fullName evidence="8">Putative monovalent cation/H+ antiporter subunit C</fullName>
    </submittedName>
</protein>
<proteinExistence type="inferred from homology"/>
<evidence type="ECO:0000256" key="5">
    <source>
        <dbReference type="ARBA" id="ARBA00022989"/>
    </source>
</evidence>
<comment type="similarity">
    <text evidence="2">Belongs to the CPA3 antiporters (TC 2.A.63) subunit C family.</text>
</comment>
<evidence type="ECO:0000256" key="3">
    <source>
        <dbReference type="ARBA" id="ARBA00022475"/>
    </source>
</evidence>
<dbReference type="Proteomes" id="UP000180235">
    <property type="component" value="Chromosome"/>
</dbReference>
<dbReference type="KEGG" id="glt:GlitD10_0209"/>
<dbReference type="NCBIfam" id="NF005620">
    <property type="entry name" value="PRK07375.1-5"/>
    <property type="match status" value="1"/>
</dbReference>
<dbReference type="STRING" id="1188229.GlitD10_0209"/>
<evidence type="ECO:0000313" key="9">
    <source>
        <dbReference type="Proteomes" id="UP000180235"/>
    </source>
</evidence>
<dbReference type="Gene3D" id="1.10.287.3510">
    <property type="match status" value="1"/>
</dbReference>
<dbReference type="EMBL" id="CP017675">
    <property type="protein sequence ID" value="APB32510.1"/>
    <property type="molecule type" value="Genomic_DNA"/>
</dbReference>
<dbReference type="AlphaFoldDB" id="A0A1J0A9B2"/>
<gene>
    <name evidence="8" type="primary">mrpC</name>
    <name evidence="8" type="ORF">GlitD10_0209</name>
</gene>
<evidence type="ECO:0000256" key="4">
    <source>
        <dbReference type="ARBA" id="ARBA00022692"/>
    </source>
</evidence>
<dbReference type="InterPro" id="IPR050601">
    <property type="entry name" value="CPA3_antiporter_subunitC"/>
</dbReference>
<keyword evidence="6 7" id="KW-0472">Membrane</keyword>
<reference evidence="8 9" key="1">
    <citation type="submission" date="2016-10" db="EMBL/GenBank/DDBJ databases">
        <title>Description of Gloeomargarita lithophora gen. nov., sp. nov., a thylakoid-bearing basal-branching cyanobacterium with intracellular carbonates, and proposal for Gloeomargaritales ord. nov.</title>
        <authorList>
            <person name="Moreira D."/>
            <person name="Tavera R."/>
            <person name="Benzerara K."/>
            <person name="Skouri-Panet F."/>
            <person name="Couradeau E."/>
            <person name="Gerard E."/>
            <person name="Loussert C."/>
            <person name="Novelo E."/>
            <person name="Zivanovic Y."/>
            <person name="Lopez-Garcia P."/>
        </authorList>
    </citation>
    <scope>NUCLEOTIDE SEQUENCE [LARGE SCALE GENOMIC DNA]</scope>
    <source>
        <strain evidence="8 9">D10</strain>
    </source>
</reference>
<dbReference type="PANTHER" id="PTHR34583:SF2">
    <property type="entry name" value="ANTIPORTER SUBUNIT MNHC2-RELATED"/>
    <property type="match status" value="1"/>
</dbReference>
<evidence type="ECO:0000256" key="2">
    <source>
        <dbReference type="ARBA" id="ARBA00010388"/>
    </source>
</evidence>
<keyword evidence="9" id="KW-1185">Reference proteome</keyword>
<dbReference type="GO" id="GO:0005886">
    <property type="term" value="C:plasma membrane"/>
    <property type="evidence" value="ECO:0007669"/>
    <property type="project" value="UniProtKB-SubCell"/>
</dbReference>
<evidence type="ECO:0000256" key="6">
    <source>
        <dbReference type="ARBA" id="ARBA00023136"/>
    </source>
</evidence>
<feature type="transmembrane region" description="Helical" evidence="7">
    <location>
        <begin position="73"/>
        <end position="93"/>
    </location>
</feature>